<keyword evidence="3" id="KW-1185">Reference proteome</keyword>
<evidence type="ECO:0000313" key="2">
    <source>
        <dbReference type="EMBL" id="PZG13982.1"/>
    </source>
</evidence>
<gene>
    <name evidence="2" type="ORF">C1I95_22640</name>
</gene>
<evidence type="ECO:0000313" key="3">
    <source>
        <dbReference type="Proteomes" id="UP000248924"/>
    </source>
</evidence>
<evidence type="ECO:0000256" key="1">
    <source>
        <dbReference type="SAM" id="MobiDB-lite"/>
    </source>
</evidence>
<sequence>MPSVTSWTRLEPGSRSDDLSPGLQARTHDPLWLLSRQWQLGEFTGEDAGSPASVRIHAETAPVTTYRPHGGTVQPYDHGRPLEAVVEAGPATRITELRTAARTGRHFLRLLTARGRLARYAANVVEGYALTAAGEELDGPSRRWLAVMRHRVPSGAALLPVLRALVEHGTRPPAVPMLPGDVPVLADVARSWLDWLDTLGLDLSDGGAPDPADAWQPTRMEYRFDMSARFGDNDVVLAAPEYDGGRLDWYSFTVDTAARLPATNQIGTIVNTLLPAPAAYPGMPAARWWEFEDARVDFGRVEAEPTDLARLLLVEYATVYSNDWYLLPLTVPTGTVVKIRSLVVTDTFGFRTLVRAAGALPGDGQDFSLFRHTVTGPGADVVGGRSDGLLIAPAIADQQEAEPVEEVRMFRDEMANVAWAVETVVEGATGNPIRRHETADLVTPEPADGTASNAYYQLATSVPEHWFPLLPVQPTAGAYRLRRATVPRRHDGQTVTPQPLGQLLEPGTDLLIHEEEVPREGVHVTRARQRARWSDGSTHTWIGRRKRPGLGEGSSGLLFDQVVDDVAR</sequence>
<dbReference type="AlphaFoldDB" id="A0A2W2DPX9"/>
<reference evidence="2 3" key="1">
    <citation type="submission" date="2018-01" db="EMBL/GenBank/DDBJ databases">
        <title>Draft genome sequence of Jishengella sp. NA12.</title>
        <authorList>
            <person name="Sahin N."/>
            <person name="Ay H."/>
            <person name="Saygin H."/>
        </authorList>
    </citation>
    <scope>NUCLEOTIDE SEQUENCE [LARGE SCALE GENOMIC DNA]</scope>
    <source>
        <strain evidence="2 3">NA12</strain>
    </source>
</reference>
<dbReference type="RefSeq" id="WP_111216402.1">
    <property type="nucleotide sequence ID" value="NZ_POTY01000161.1"/>
</dbReference>
<proteinExistence type="predicted"/>
<comment type="caution">
    <text evidence="2">The sequence shown here is derived from an EMBL/GenBank/DDBJ whole genome shotgun (WGS) entry which is preliminary data.</text>
</comment>
<dbReference type="Proteomes" id="UP000248924">
    <property type="component" value="Unassembled WGS sequence"/>
</dbReference>
<feature type="region of interest" description="Disordered" evidence="1">
    <location>
        <begin position="1"/>
        <end position="23"/>
    </location>
</feature>
<accession>A0A2W2DPX9</accession>
<organism evidence="2 3">
    <name type="scientific">Micromonospora craterilacus</name>
    <dbReference type="NCBI Taxonomy" id="1655439"/>
    <lineage>
        <taxon>Bacteria</taxon>
        <taxon>Bacillati</taxon>
        <taxon>Actinomycetota</taxon>
        <taxon>Actinomycetes</taxon>
        <taxon>Micromonosporales</taxon>
        <taxon>Micromonosporaceae</taxon>
        <taxon>Micromonospora</taxon>
    </lineage>
</organism>
<dbReference type="OrthoDB" id="9763471at2"/>
<name>A0A2W2DPX9_9ACTN</name>
<protein>
    <submittedName>
        <fullName evidence="2">Uncharacterized protein</fullName>
    </submittedName>
</protein>
<dbReference type="EMBL" id="POTY01000161">
    <property type="protein sequence ID" value="PZG13982.1"/>
    <property type="molecule type" value="Genomic_DNA"/>
</dbReference>